<keyword evidence="1" id="KW-0812">Transmembrane</keyword>
<keyword evidence="1" id="KW-0472">Membrane</keyword>
<evidence type="ECO:0000313" key="3">
    <source>
        <dbReference type="Proteomes" id="UP000286287"/>
    </source>
</evidence>
<protein>
    <submittedName>
        <fullName evidence="2">Uncharacterized protein</fullName>
    </submittedName>
</protein>
<dbReference type="Proteomes" id="UP000286287">
    <property type="component" value="Unassembled WGS sequence"/>
</dbReference>
<dbReference type="AlphaFoldDB" id="A0A418V754"/>
<name>A0A418V754_9DEIO</name>
<dbReference type="EMBL" id="QYUJ01000014">
    <property type="protein sequence ID" value="RJF71937.1"/>
    <property type="molecule type" value="Genomic_DNA"/>
</dbReference>
<keyword evidence="3" id="KW-1185">Reference proteome</keyword>
<accession>A0A418V754</accession>
<feature type="transmembrane region" description="Helical" evidence="1">
    <location>
        <begin position="43"/>
        <end position="60"/>
    </location>
</feature>
<organism evidence="2 3">
    <name type="scientific">Deinococcus cavernae</name>
    <dbReference type="NCBI Taxonomy" id="2320857"/>
    <lineage>
        <taxon>Bacteria</taxon>
        <taxon>Thermotogati</taxon>
        <taxon>Deinococcota</taxon>
        <taxon>Deinococci</taxon>
        <taxon>Deinococcales</taxon>
        <taxon>Deinococcaceae</taxon>
        <taxon>Deinococcus</taxon>
    </lineage>
</organism>
<gene>
    <name evidence="2" type="ORF">D3875_10550</name>
</gene>
<reference evidence="2 3" key="1">
    <citation type="submission" date="2018-09" db="EMBL/GenBank/DDBJ databases">
        <authorList>
            <person name="Zhu H."/>
        </authorList>
    </citation>
    <scope>NUCLEOTIDE SEQUENCE [LARGE SCALE GENOMIC DNA]</scope>
    <source>
        <strain evidence="2 3">K2S05-167</strain>
    </source>
</reference>
<keyword evidence="1" id="KW-1133">Transmembrane helix</keyword>
<evidence type="ECO:0000256" key="1">
    <source>
        <dbReference type="SAM" id="Phobius"/>
    </source>
</evidence>
<proteinExistence type="predicted"/>
<evidence type="ECO:0000313" key="2">
    <source>
        <dbReference type="EMBL" id="RJF71937.1"/>
    </source>
</evidence>
<sequence>MLHWAMNATWRNLLAFVLGCAAVALGFWGVLQGVKLHHLLPLLGLPAGAVLLLAAFRISLSE</sequence>
<comment type="caution">
    <text evidence="2">The sequence shown here is derived from an EMBL/GenBank/DDBJ whole genome shotgun (WGS) entry which is preliminary data.</text>
</comment>